<dbReference type="Proteomes" id="UP000245535">
    <property type="component" value="Unassembled WGS sequence"/>
</dbReference>
<feature type="transmembrane region" description="Helical" evidence="1">
    <location>
        <begin position="64"/>
        <end position="83"/>
    </location>
</feature>
<keyword evidence="1" id="KW-0472">Membrane</keyword>
<keyword evidence="3" id="KW-1185">Reference proteome</keyword>
<feature type="transmembrane region" description="Helical" evidence="1">
    <location>
        <begin position="103"/>
        <end position="124"/>
    </location>
</feature>
<comment type="caution">
    <text evidence="2">The sequence shown here is derived from an EMBL/GenBank/DDBJ whole genome shotgun (WGS) entry which is preliminary data.</text>
</comment>
<dbReference type="RefSeq" id="WP_109618301.1">
    <property type="nucleotide sequence ID" value="NZ_QGDO01000003.1"/>
</dbReference>
<dbReference type="Pfam" id="PF04240">
    <property type="entry name" value="Caroten_synth"/>
    <property type="match status" value="1"/>
</dbReference>
<dbReference type="InterPro" id="IPR007354">
    <property type="entry name" value="CruF-like"/>
</dbReference>
<dbReference type="PANTHER" id="PTHR39419">
    <property type="entry name" value="SLL0814 PROTEIN"/>
    <property type="match status" value="1"/>
</dbReference>
<proteinExistence type="predicted"/>
<organism evidence="2 3">
    <name type="scientific">Sediminitomix flava</name>
    <dbReference type="NCBI Taxonomy" id="379075"/>
    <lineage>
        <taxon>Bacteria</taxon>
        <taxon>Pseudomonadati</taxon>
        <taxon>Bacteroidota</taxon>
        <taxon>Cytophagia</taxon>
        <taxon>Cytophagales</taxon>
        <taxon>Flammeovirgaceae</taxon>
        <taxon>Sediminitomix</taxon>
    </lineage>
</organism>
<keyword evidence="1" id="KW-1133">Transmembrane helix</keyword>
<feature type="transmembrane region" description="Helical" evidence="1">
    <location>
        <begin position="171"/>
        <end position="189"/>
    </location>
</feature>
<protein>
    <submittedName>
        <fullName evidence="2">Putative membrane protein</fullName>
    </submittedName>
</protein>
<evidence type="ECO:0000313" key="2">
    <source>
        <dbReference type="EMBL" id="PWJ41879.1"/>
    </source>
</evidence>
<dbReference type="PANTHER" id="PTHR39419:SF1">
    <property type="entry name" value="SLL0814 PROTEIN"/>
    <property type="match status" value="1"/>
</dbReference>
<reference evidence="2 3" key="1">
    <citation type="submission" date="2018-03" db="EMBL/GenBank/DDBJ databases">
        <title>Genomic Encyclopedia of Archaeal and Bacterial Type Strains, Phase II (KMG-II): from individual species to whole genera.</title>
        <authorList>
            <person name="Goeker M."/>
        </authorList>
    </citation>
    <scope>NUCLEOTIDE SEQUENCE [LARGE SCALE GENOMIC DNA]</scope>
    <source>
        <strain evidence="2 3">DSM 28229</strain>
    </source>
</reference>
<dbReference type="EMBL" id="QGDO01000003">
    <property type="protein sequence ID" value="PWJ41879.1"/>
    <property type="molecule type" value="Genomic_DNA"/>
</dbReference>
<accession>A0A315Z9K9</accession>
<name>A0A315Z9K9_SEDFL</name>
<keyword evidence="1" id="KW-0812">Transmembrane</keyword>
<evidence type="ECO:0000256" key="1">
    <source>
        <dbReference type="SAM" id="Phobius"/>
    </source>
</evidence>
<feature type="transmembrane region" description="Helical" evidence="1">
    <location>
        <begin position="41"/>
        <end position="57"/>
    </location>
</feature>
<feature type="transmembrane region" description="Helical" evidence="1">
    <location>
        <begin position="131"/>
        <end position="149"/>
    </location>
</feature>
<dbReference type="OrthoDB" id="9811293at2"/>
<gene>
    <name evidence="2" type="ORF">BC781_103129</name>
</gene>
<sequence>MSFINQISLSNKLNKVIPSLFIFYSVGIVGMYAFASLFQDLTPMTLVMTLGLLLIYHPAYNLKLVIALILVFLGGYGVEVLGVKTGVIFGEYAYGDTLGFALFDVPLMMGVNWVLMVYTTACVVEQFSNKWWTKAIFGSALMVLTDYFMEPVAMRYDFWNWADATIPFQNYLAWYIFAFLFHLVFYFLVPKINNQIGKWVWLAMAFFFGSLYLLIQVGA</sequence>
<feature type="transmembrane region" description="Helical" evidence="1">
    <location>
        <begin position="196"/>
        <end position="215"/>
    </location>
</feature>
<dbReference type="AlphaFoldDB" id="A0A315Z9K9"/>
<feature type="transmembrane region" description="Helical" evidence="1">
    <location>
        <begin position="16"/>
        <end position="35"/>
    </location>
</feature>
<evidence type="ECO:0000313" key="3">
    <source>
        <dbReference type="Proteomes" id="UP000245535"/>
    </source>
</evidence>